<dbReference type="Gene3D" id="1.10.220.160">
    <property type="match status" value="1"/>
</dbReference>
<evidence type="ECO:0000256" key="3">
    <source>
        <dbReference type="ARBA" id="ARBA00022833"/>
    </source>
</evidence>
<feature type="domain" description="MYND-type" evidence="5">
    <location>
        <begin position="36"/>
        <end position="76"/>
    </location>
</feature>
<dbReference type="Proteomes" id="UP001608902">
    <property type="component" value="Unassembled WGS sequence"/>
</dbReference>
<dbReference type="InterPro" id="IPR050869">
    <property type="entry name" value="H3K4_H4K5_MeTrfase"/>
</dbReference>
<gene>
    <name evidence="6" type="ORF">AB6A40_000567</name>
</gene>
<dbReference type="AlphaFoldDB" id="A0ABD6EAS7"/>
<proteinExistence type="predicted"/>
<keyword evidence="3" id="KW-0862">Zinc</keyword>
<evidence type="ECO:0000256" key="2">
    <source>
        <dbReference type="ARBA" id="ARBA00022771"/>
    </source>
</evidence>
<dbReference type="Gene3D" id="6.10.140.2220">
    <property type="match status" value="1"/>
</dbReference>
<dbReference type="GO" id="GO:0008270">
    <property type="term" value="F:zinc ion binding"/>
    <property type="evidence" value="ECO:0007669"/>
    <property type="project" value="UniProtKB-KW"/>
</dbReference>
<dbReference type="InterPro" id="IPR011990">
    <property type="entry name" value="TPR-like_helical_dom_sf"/>
</dbReference>
<dbReference type="SUPFAM" id="SSF144232">
    <property type="entry name" value="HIT/MYND zinc finger-like"/>
    <property type="match status" value="1"/>
</dbReference>
<reference evidence="6 7" key="1">
    <citation type="submission" date="2024-08" db="EMBL/GenBank/DDBJ databases">
        <title>Gnathostoma spinigerum genome.</title>
        <authorList>
            <person name="Gonzalez-Bertolin B."/>
            <person name="Monzon S."/>
            <person name="Zaballos A."/>
            <person name="Jimenez P."/>
            <person name="Dekumyoy P."/>
            <person name="Varona S."/>
            <person name="Cuesta I."/>
            <person name="Sumanam S."/>
            <person name="Adisakwattana P."/>
            <person name="Gasser R.B."/>
            <person name="Hernandez-Gonzalez A."/>
            <person name="Young N.D."/>
            <person name="Perteguer M.J."/>
        </authorList>
    </citation>
    <scope>NUCLEOTIDE SEQUENCE [LARGE SCALE GENOMIC DNA]</scope>
    <source>
        <strain evidence="6">AL3</strain>
        <tissue evidence="6">Liver</tissue>
    </source>
</reference>
<keyword evidence="2 4" id="KW-0863">Zinc-finger</keyword>
<name>A0ABD6EAS7_9BILA</name>
<evidence type="ECO:0000313" key="6">
    <source>
        <dbReference type="EMBL" id="MFH4973858.1"/>
    </source>
</evidence>
<sequence>MGEVATAGISSVYERVKIFDNPFAYVVQNGNVGEYCSHCLRIPKDKKLYKCANCEFAQYCDKNCQRLAWKFHRNECRRLKKVFPNLPLTEVLFLSRIIDRVLFLETHGDKYGWERNRKWAELLGHQIDIRNDEEKYKHFEKIYDKMKVFRGDEMIDREKFFDIFCKSSINSHSIHSNAGDDIGLALDLGVSAYDHCCRPNCSLVFDGFIACLRPLIPEVNAGDPNTAFISYIDVGRSRYRRRAELKSKWYFECQCERCCDPEDDILTSIKCQNEDCDNPIITTEDAEPVMIACSKCKRICDEEYVKKAQQLMLNLPARFSLDADVKELRKMLEGAEKILHWKNIYITRLQTAIMHLSGSLKDNLPFMQEKVYANYKQCFPAADRHMGFQLLHIARAHIEKGERTEALPYAYEAMSIFEVCFGMEHPYYLQTLALWTYLDTKADKTNDELIALMNFHDNRPINVVELLAQNENPKIEAKTSA</sequence>
<dbReference type="SUPFAM" id="SSF82199">
    <property type="entry name" value="SET domain"/>
    <property type="match status" value="1"/>
</dbReference>
<keyword evidence="7" id="KW-1185">Reference proteome</keyword>
<dbReference type="Gene3D" id="1.25.40.10">
    <property type="entry name" value="Tetratricopeptide repeat domain"/>
    <property type="match status" value="1"/>
</dbReference>
<dbReference type="Pfam" id="PF01753">
    <property type="entry name" value="zf-MYND"/>
    <property type="match status" value="1"/>
</dbReference>
<dbReference type="PANTHER" id="PTHR12197">
    <property type="entry name" value="HISTONE-LYSINE N-METHYLTRANSFERASE SMYD"/>
    <property type="match status" value="1"/>
</dbReference>
<evidence type="ECO:0000256" key="1">
    <source>
        <dbReference type="ARBA" id="ARBA00022723"/>
    </source>
</evidence>
<keyword evidence="1" id="KW-0479">Metal-binding</keyword>
<comment type="caution">
    <text evidence="6">The sequence shown here is derived from an EMBL/GenBank/DDBJ whole genome shotgun (WGS) entry which is preliminary data.</text>
</comment>
<dbReference type="Gene3D" id="2.170.270.10">
    <property type="entry name" value="SET domain"/>
    <property type="match status" value="1"/>
</dbReference>
<dbReference type="InterPro" id="IPR002893">
    <property type="entry name" value="Znf_MYND"/>
</dbReference>
<dbReference type="PROSITE" id="PS50865">
    <property type="entry name" value="ZF_MYND_2"/>
    <property type="match status" value="1"/>
</dbReference>
<accession>A0ABD6EAS7</accession>
<organism evidence="6 7">
    <name type="scientific">Gnathostoma spinigerum</name>
    <dbReference type="NCBI Taxonomy" id="75299"/>
    <lineage>
        <taxon>Eukaryota</taxon>
        <taxon>Metazoa</taxon>
        <taxon>Ecdysozoa</taxon>
        <taxon>Nematoda</taxon>
        <taxon>Chromadorea</taxon>
        <taxon>Rhabditida</taxon>
        <taxon>Spirurina</taxon>
        <taxon>Gnathostomatomorpha</taxon>
        <taxon>Gnathostomatoidea</taxon>
        <taxon>Gnathostomatidae</taxon>
        <taxon>Gnathostoma</taxon>
    </lineage>
</organism>
<protein>
    <recommendedName>
        <fullName evidence="5">MYND-type domain-containing protein</fullName>
    </recommendedName>
</protein>
<dbReference type="EMBL" id="JBGFUD010000165">
    <property type="protein sequence ID" value="MFH4973858.1"/>
    <property type="molecule type" value="Genomic_DNA"/>
</dbReference>
<evidence type="ECO:0000256" key="4">
    <source>
        <dbReference type="PROSITE-ProRule" id="PRU00134"/>
    </source>
</evidence>
<dbReference type="InterPro" id="IPR046341">
    <property type="entry name" value="SET_dom_sf"/>
</dbReference>
<dbReference type="PANTHER" id="PTHR12197:SF300">
    <property type="entry name" value="HISTONE-LYSINE N-METHYLTRANSFERASE SET-18"/>
    <property type="match status" value="1"/>
</dbReference>
<evidence type="ECO:0000313" key="7">
    <source>
        <dbReference type="Proteomes" id="UP001608902"/>
    </source>
</evidence>
<evidence type="ECO:0000259" key="5">
    <source>
        <dbReference type="PROSITE" id="PS50865"/>
    </source>
</evidence>
<dbReference type="PROSITE" id="PS01360">
    <property type="entry name" value="ZF_MYND_1"/>
    <property type="match status" value="1"/>
</dbReference>